<evidence type="ECO:0000256" key="4">
    <source>
        <dbReference type="ARBA" id="ARBA00022833"/>
    </source>
</evidence>
<dbReference type="SUPFAM" id="SSF57667">
    <property type="entry name" value="beta-beta-alpha zinc fingers"/>
    <property type="match status" value="3"/>
</dbReference>
<dbReference type="PANTHER" id="PTHR46481">
    <property type="entry name" value="ZINC FINGER BED DOMAIN-CONTAINING PROTEIN 4"/>
    <property type="match status" value="1"/>
</dbReference>
<keyword evidence="4" id="KW-0862">Zinc</keyword>
<dbReference type="InterPro" id="IPR003656">
    <property type="entry name" value="Znf_BED"/>
</dbReference>
<dbReference type="AlphaFoldDB" id="A0A6F9DJ22"/>
<dbReference type="InterPro" id="IPR036236">
    <property type="entry name" value="Znf_C2H2_sf"/>
</dbReference>
<dbReference type="Pfam" id="PF02892">
    <property type="entry name" value="zf-BED"/>
    <property type="match status" value="2"/>
</dbReference>
<dbReference type="InterPro" id="IPR052035">
    <property type="entry name" value="ZnF_BED_domain_contain"/>
</dbReference>
<evidence type="ECO:0000256" key="9">
    <source>
        <dbReference type="SAM" id="MobiDB-lite"/>
    </source>
</evidence>
<keyword evidence="7" id="KW-0539">Nucleus</keyword>
<keyword evidence="2" id="KW-0479">Metal-binding</keyword>
<dbReference type="PROSITE" id="PS50808">
    <property type="entry name" value="ZF_BED"/>
    <property type="match status" value="2"/>
</dbReference>
<evidence type="ECO:0000256" key="8">
    <source>
        <dbReference type="PROSITE-ProRule" id="PRU00027"/>
    </source>
</evidence>
<proteinExistence type="evidence at transcript level"/>
<gene>
    <name evidence="11" type="primary">LOC100186194-002</name>
</gene>
<dbReference type="GO" id="GO:0008270">
    <property type="term" value="F:zinc ion binding"/>
    <property type="evidence" value="ECO:0007669"/>
    <property type="project" value="UniProtKB-KW"/>
</dbReference>
<dbReference type="GO" id="GO:0003677">
    <property type="term" value="F:DNA binding"/>
    <property type="evidence" value="ECO:0007669"/>
    <property type="project" value="InterPro"/>
</dbReference>
<feature type="domain" description="BED-type" evidence="10">
    <location>
        <begin position="1"/>
        <end position="52"/>
    </location>
</feature>
<evidence type="ECO:0000256" key="7">
    <source>
        <dbReference type="ARBA" id="ARBA00023242"/>
    </source>
</evidence>
<dbReference type="GO" id="GO:0005634">
    <property type="term" value="C:nucleus"/>
    <property type="evidence" value="ECO:0007669"/>
    <property type="project" value="UniProtKB-SubCell"/>
</dbReference>
<feature type="domain" description="BED-type" evidence="10">
    <location>
        <begin position="140"/>
        <end position="198"/>
    </location>
</feature>
<evidence type="ECO:0000259" key="10">
    <source>
        <dbReference type="PROSITE" id="PS50808"/>
    </source>
</evidence>
<dbReference type="SMART" id="SM00614">
    <property type="entry name" value="ZnF_BED"/>
    <property type="match status" value="3"/>
</dbReference>
<comment type="subcellular location">
    <subcellularLocation>
        <location evidence="1">Nucleus</location>
    </subcellularLocation>
</comment>
<dbReference type="EMBL" id="LR787126">
    <property type="protein sequence ID" value="CAB3262988.1"/>
    <property type="molecule type" value="mRNA"/>
</dbReference>
<keyword evidence="6" id="KW-0804">Transcription</keyword>
<organism evidence="11">
    <name type="scientific">Phallusia mammillata</name>
    <dbReference type="NCBI Taxonomy" id="59560"/>
    <lineage>
        <taxon>Eukaryota</taxon>
        <taxon>Metazoa</taxon>
        <taxon>Chordata</taxon>
        <taxon>Tunicata</taxon>
        <taxon>Ascidiacea</taxon>
        <taxon>Phlebobranchia</taxon>
        <taxon>Ascidiidae</taxon>
        <taxon>Phallusia</taxon>
    </lineage>
</organism>
<evidence type="ECO:0000256" key="6">
    <source>
        <dbReference type="ARBA" id="ARBA00023163"/>
    </source>
</evidence>
<dbReference type="SUPFAM" id="SSF53098">
    <property type="entry name" value="Ribonuclease H-like"/>
    <property type="match status" value="1"/>
</dbReference>
<evidence type="ECO:0000256" key="5">
    <source>
        <dbReference type="ARBA" id="ARBA00023015"/>
    </source>
</evidence>
<dbReference type="GO" id="GO:0009791">
    <property type="term" value="P:post-embryonic development"/>
    <property type="evidence" value="ECO:0007669"/>
    <property type="project" value="UniProtKB-ARBA"/>
</dbReference>
<dbReference type="InterPro" id="IPR012337">
    <property type="entry name" value="RNaseH-like_sf"/>
</dbReference>
<keyword evidence="5" id="KW-0805">Transcription regulation</keyword>
<evidence type="ECO:0000313" key="11">
    <source>
        <dbReference type="EMBL" id="CAB3262988.1"/>
    </source>
</evidence>
<feature type="region of interest" description="Disordered" evidence="9">
    <location>
        <begin position="259"/>
        <end position="278"/>
    </location>
</feature>
<accession>A0A6F9DJ22</accession>
<name>A0A6F9DJ22_9ASCI</name>
<protein>
    <submittedName>
        <fullName evidence="11">Uncharacterized protein LOC100186194</fullName>
    </submittedName>
</protein>
<reference evidence="11" key="1">
    <citation type="submission" date="2020-04" db="EMBL/GenBank/DDBJ databases">
        <authorList>
            <person name="Neveu A P."/>
        </authorList>
    </citation>
    <scope>NUCLEOTIDE SEQUENCE</scope>
    <source>
        <tissue evidence="11">Whole embryo</tissue>
    </source>
</reference>
<evidence type="ECO:0000256" key="1">
    <source>
        <dbReference type="ARBA" id="ARBA00004123"/>
    </source>
</evidence>
<evidence type="ECO:0000256" key="3">
    <source>
        <dbReference type="ARBA" id="ARBA00022771"/>
    </source>
</evidence>
<evidence type="ECO:0000256" key="2">
    <source>
        <dbReference type="ARBA" id="ARBA00022723"/>
    </source>
</evidence>
<keyword evidence="3 8" id="KW-0863">Zinc-finger</keyword>
<dbReference type="PANTHER" id="PTHR46481:SF10">
    <property type="entry name" value="ZINC FINGER BED DOMAIN-CONTAINING PROTEIN 39"/>
    <property type="match status" value="1"/>
</dbReference>
<sequence length="818" mass="92685">MSKVWDYFVKCETDSKLVTCNLCKKIIKRPCGNTTNLWKHYEKCSAQIISNSAGKKGQQKRTIRGTYAKRSHVWNYFTPDQNNLHAFCHSCKKPVRFPGGNTSCLWKHKKNCLENKGPAPNRLPKQEKIITTKKKNSPVKKQSKVWNYFIQSPLDKSSAICLSCRLVIRRPFGNTTNLWVHHKKCVDSKPCAKTSTSLAGAQNDDEDGEICSELNLNTVSNAPTEKYVVLQPYDEMKDDLDHFDGCAGNSSAGNFDNSLKSSTEDQFTEPGNSINNDNEQKITNSIIKYLIDDLPSSHILDGTGFSALIRNAHPNYIMSKKHILHNIFCAKKKMTQYIRDTVQSVPSVSLSVELFKPQVDCSFIAIYVHSNNLHHLPCTTLVSSKNAKTEMMLAFRFLNSNAGSDELFDIFSNAFEPYLSKDWSKDDLHALGPLKDDTDTFCVGNMQSKSSLQEKWRPHVTHVVVGTNKVLNSAIESAKILKNFKLLSCFRSQLQECFAKVMAKQTGTRVDKAIQRAEEIVAYFQQTDSAMLRLERIQVNLGRPQPLLLATVTSQNGLSLYQMMHRLLELKSEISMLGETTDSICINLSDEDWEICLSLVNIFQPFEKAMEEASRDACLGNGIPIAMELTSRVKKLRDGDDNHVVKNLLDEFYEACLSLKDGALDHNDYLVSTFLHPGLKHHIPHSCLERISHFIAKTNLDDTVEAMNAATSCPSFGKLKFSNNIQHQVQEYMNDFSSVPASLVVYWMEYSTTWPDLSKLALKYLKVPLSVAQPDQYVFKSPAVLCVDKDTKQHAEDVIFLRENMIHYPNMWKLLDQY</sequence>